<dbReference type="InterPro" id="IPR051289">
    <property type="entry name" value="LAGLIDADG_Endonuclease"/>
</dbReference>
<feature type="non-terminal residue" evidence="2">
    <location>
        <position position="1"/>
    </location>
</feature>
<feature type="domain" description="Homing endonuclease LAGLIDADG" evidence="1">
    <location>
        <begin position="281"/>
        <end position="374"/>
    </location>
</feature>
<sequence>RVYMCGLEMATFQTGNPTRCGNLPQFSIHENGNPYALCIEQQKAFVSTFDGKTKLGFALNGDTSHYGVAVKMLQTRGQSAWESSLVYKTKDDGGGSHCPQNESGSENTFLSHQRLNVGHPDGFAPWLAGLVDGDGTFWFGQNKNGSWDFCFKVAQAAYNVKLLHYLKKKLQIGSVTHANKNKTMFQFRIRDPKLLHTFVVPLLKTTCFMTKSKAWDFEKFEKALHVYIHAKYPSAVSDQLHAIKNTEMPGEYVPSIWLTVKNGGSARMDCFKQQHPSKGWILGFTEAEGSFYLQVKSMNPLRVVHGFGWTQNHEKLLLEMLRQRFGIKAAVKLHVHGKAWMLDTTAASAVEGCIKFFEKRLKGMKAVEFSKWARSYRKHKGHAEKLLQLRDQVRDSKRNK</sequence>
<dbReference type="AlphaFoldDB" id="A0A076VEY9"/>
<dbReference type="InterPro" id="IPR027434">
    <property type="entry name" value="Homing_endonucl"/>
</dbReference>
<evidence type="ECO:0000313" key="2">
    <source>
        <dbReference type="EMBL" id="AIK29098.1"/>
    </source>
</evidence>
<dbReference type="PANTHER" id="PTHR36181">
    <property type="entry name" value="INTRON-ENCODED ENDONUCLEASE AI3-RELATED"/>
    <property type="match status" value="1"/>
</dbReference>
<dbReference type="GO" id="GO:0004519">
    <property type="term" value="F:endonuclease activity"/>
    <property type="evidence" value="ECO:0007669"/>
    <property type="project" value="UniProtKB-KW"/>
</dbReference>
<evidence type="ECO:0000259" key="1">
    <source>
        <dbReference type="Pfam" id="PF00961"/>
    </source>
</evidence>
<proteinExistence type="predicted"/>
<feature type="domain" description="Homing endonuclease LAGLIDADG" evidence="1">
    <location>
        <begin position="127"/>
        <end position="223"/>
    </location>
</feature>
<dbReference type="GeneID" id="20160105"/>
<dbReference type="Gene3D" id="3.10.28.10">
    <property type="entry name" value="Homing endonucleases"/>
    <property type="match status" value="2"/>
</dbReference>
<gene>
    <name evidence="2" type="primary">cox1</name>
    <name evidence="2" type="ORF">EL32_g06</name>
</gene>
<keyword evidence="2" id="KW-0255">Endonuclease</keyword>
<organism evidence="2">
    <name type="scientific">Bracteacoccus minor</name>
    <dbReference type="NCBI Taxonomy" id="50037"/>
    <lineage>
        <taxon>Eukaryota</taxon>
        <taxon>Viridiplantae</taxon>
        <taxon>Chlorophyta</taxon>
        <taxon>core chlorophytes</taxon>
        <taxon>Chlorophyceae</taxon>
        <taxon>CS clade</taxon>
        <taxon>Sphaeropleales</taxon>
        <taxon>Bracteacoccaceae</taxon>
        <taxon>Bracteacoccus</taxon>
    </lineage>
</organism>
<dbReference type="GO" id="GO:0005739">
    <property type="term" value="C:mitochondrion"/>
    <property type="evidence" value="ECO:0007669"/>
    <property type="project" value="UniProtKB-ARBA"/>
</dbReference>
<protein>
    <submittedName>
        <fullName evidence="2">Hypothetical LAGLIDADG homing endonuclease</fullName>
    </submittedName>
</protein>
<dbReference type="InterPro" id="IPR004860">
    <property type="entry name" value="LAGLIDADG_dom"/>
</dbReference>
<accession>A0A076VEY9</accession>
<dbReference type="Pfam" id="PF00961">
    <property type="entry name" value="LAGLIDADG_1"/>
    <property type="match status" value="2"/>
</dbReference>
<name>A0A076VEY9_9CHLO</name>
<dbReference type="RefSeq" id="YP_009054610.1">
    <property type="nucleotide sequence ID" value="NC_024756.1"/>
</dbReference>
<dbReference type="SUPFAM" id="SSF55608">
    <property type="entry name" value="Homing endonucleases"/>
    <property type="match status" value="2"/>
</dbReference>
<keyword evidence="2" id="KW-0540">Nuclease</keyword>
<reference evidence="2" key="1">
    <citation type="journal article" date="2014" name="Genome Biol. Evol.">
        <title>Gene arrangement convergence, diverse intron content, and genetic code modifications in mitochondrial genomes of Sphaeropleales (Chlorophyta).</title>
        <authorList>
            <person name="Fucikova K."/>
            <person name="Lewis P.O."/>
            <person name="Gonzalez-Halphen D."/>
            <person name="Lewis L.A."/>
        </authorList>
    </citation>
    <scope>NUCLEOTIDE SEQUENCE</scope>
    <source>
        <strain evidence="2">UTEX B66</strain>
    </source>
</reference>
<geneLocation type="mitochondrion" evidence="2"/>
<dbReference type="EMBL" id="KJ806266">
    <property type="protein sequence ID" value="AIK29098.1"/>
    <property type="molecule type" value="Genomic_DNA"/>
</dbReference>
<dbReference type="PANTHER" id="PTHR36181:SF2">
    <property type="entry name" value="INTRON-ENCODED ENDONUCLEASE AI3-RELATED"/>
    <property type="match status" value="1"/>
</dbReference>
<keyword evidence="2" id="KW-0496">Mitochondrion</keyword>
<keyword evidence="2" id="KW-0378">Hydrolase</keyword>